<name>A0ABP0S017_9DINO</name>
<feature type="transmembrane region" description="Helical" evidence="1">
    <location>
        <begin position="44"/>
        <end position="62"/>
    </location>
</feature>
<sequence>MRLDFPLLLDCESPPSEAAVAVCAGPAQSTHSTRPSLNRFKRSVAITFVTFVFLSFVFWVPLNTLLRRLERADRVVLVDGQTYSAVQYFGFNLFTAPGTEVDGCFDRGDDIDQCYLGSGKVQEDVSKRLEIMFEAVERLFASNLWDPAPTTLKIFMLPEFYWRGKQGAYRIHRGVERVTHPAARWIAHQFTQERFKHWLIVDGTVVMAQNADGVRGAVRPESISYFNFAPVHVGGTNLTYFRFKHLISGIDFLQQPGARRVPAPPHHSHRFCEEHPGFKGCVYQHLPPDLLEDLGFGHDVELPSGLLKIGGLRIGLEICLDHAMGELCKKELKPWERVDLQLIVSAGMNIASGPVCTRPGGPVFLADGFARTEVSLNAFGRGRESAPMLRRGRRFNVGLEYGADVMVSMQQWLADSILRLTGTSFGSRFPGGSMPGEAIPFRQIPALGENWMKKLKGFYHTGSYVEASLAQKAFERALNTTSTAGAFSDSVEEPKVRGSAA</sequence>
<accession>A0ABP0S017</accession>
<keyword evidence="1" id="KW-1133">Transmembrane helix</keyword>
<gene>
    <name evidence="2" type="ORF">SCF082_LOCUS49246</name>
</gene>
<keyword evidence="3" id="KW-1185">Reference proteome</keyword>
<evidence type="ECO:0000256" key="1">
    <source>
        <dbReference type="SAM" id="Phobius"/>
    </source>
</evidence>
<evidence type="ECO:0000313" key="2">
    <source>
        <dbReference type="EMBL" id="CAK9105679.1"/>
    </source>
</evidence>
<organism evidence="2 3">
    <name type="scientific">Durusdinium trenchii</name>
    <dbReference type="NCBI Taxonomy" id="1381693"/>
    <lineage>
        <taxon>Eukaryota</taxon>
        <taxon>Sar</taxon>
        <taxon>Alveolata</taxon>
        <taxon>Dinophyceae</taxon>
        <taxon>Suessiales</taxon>
        <taxon>Symbiodiniaceae</taxon>
        <taxon>Durusdinium</taxon>
    </lineage>
</organism>
<comment type="caution">
    <text evidence="2">The sequence shown here is derived from an EMBL/GenBank/DDBJ whole genome shotgun (WGS) entry which is preliminary data.</text>
</comment>
<keyword evidence="1" id="KW-0812">Transmembrane</keyword>
<keyword evidence="1" id="KW-0472">Membrane</keyword>
<proteinExistence type="predicted"/>
<protein>
    <submittedName>
        <fullName evidence="2">Protein NLRC3</fullName>
    </submittedName>
</protein>
<evidence type="ECO:0000313" key="3">
    <source>
        <dbReference type="Proteomes" id="UP001642464"/>
    </source>
</evidence>
<reference evidence="2 3" key="1">
    <citation type="submission" date="2024-02" db="EMBL/GenBank/DDBJ databases">
        <authorList>
            <person name="Chen Y."/>
            <person name="Shah S."/>
            <person name="Dougan E. K."/>
            <person name="Thang M."/>
            <person name="Chan C."/>
        </authorList>
    </citation>
    <scope>NUCLEOTIDE SEQUENCE [LARGE SCALE GENOMIC DNA]</scope>
</reference>
<dbReference type="EMBL" id="CAXAMM010042596">
    <property type="protein sequence ID" value="CAK9105679.1"/>
    <property type="molecule type" value="Genomic_DNA"/>
</dbReference>
<dbReference type="Proteomes" id="UP001642464">
    <property type="component" value="Unassembled WGS sequence"/>
</dbReference>